<name>A0A2J6T2J1_9HELO</name>
<evidence type="ECO:0000256" key="4">
    <source>
        <dbReference type="RuleBase" id="RU000363"/>
    </source>
</evidence>
<comment type="similarity">
    <text evidence="1 4">Belongs to the short-chain dehydrogenases/reductases (SDR) family.</text>
</comment>
<dbReference type="PANTHER" id="PTHR42760:SF127">
    <property type="entry name" value="3-KETOACYL-ACYL CARRIER PROTEIN REDUCTASE-RELATED"/>
    <property type="match status" value="1"/>
</dbReference>
<proteinExistence type="inferred from homology"/>
<dbReference type="SUPFAM" id="SSF51735">
    <property type="entry name" value="NAD(P)-binding Rossmann-fold domains"/>
    <property type="match status" value="1"/>
</dbReference>
<dbReference type="InParanoid" id="A0A2J6T2J1"/>
<accession>A0A2J6T2J1</accession>
<dbReference type="InterPro" id="IPR020904">
    <property type="entry name" value="Sc_DH/Rdtase_CS"/>
</dbReference>
<dbReference type="PANTHER" id="PTHR42760">
    <property type="entry name" value="SHORT-CHAIN DEHYDROGENASES/REDUCTASES FAMILY MEMBER"/>
    <property type="match status" value="1"/>
</dbReference>
<evidence type="ECO:0000313" key="5">
    <source>
        <dbReference type="EMBL" id="PMD57242.1"/>
    </source>
</evidence>
<dbReference type="GeneID" id="36594010"/>
<organism evidence="5 6">
    <name type="scientific">Hyaloscypha bicolor E</name>
    <dbReference type="NCBI Taxonomy" id="1095630"/>
    <lineage>
        <taxon>Eukaryota</taxon>
        <taxon>Fungi</taxon>
        <taxon>Dikarya</taxon>
        <taxon>Ascomycota</taxon>
        <taxon>Pezizomycotina</taxon>
        <taxon>Leotiomycetes</taxon>
        <taxon>Helotiales</taxon>
        <taxon>Hyaloscyphaceae</taxon>
        <taxon>Hyaloscypha</taxon>
        <taxon>Hyaloscypha bicolor</taxon>
    </lineage>
</organism>
<dbReference type="InterPro" id="IPR002347">
    <property type="entry name" value="SDR_fam"/>
</dbReference>
<dbReference type="CDD" id="cd05233">
    <property type="entry name" value="SDR_c"/>
    <property type="match status" value="1"/>
</dbReference>
<dbReference type="STRING" id="1095630.A0A2J6T2J1"/>
<dbReference type="OrthoDB" id="417891at2759"/>
<dbReference type="GO" id="GO:0048038">
    <property type="term" value="F:quinone binding"/>
    <property type="evidence" value="ECO:0007669"/>
    <property type="project" value="TreeGrafter"/>
</dbReference>
<evidence type="ECO:0000256" key="1">
    <source>
        <dbReference type="ARBA" id="ARBA00006484"/>
    </source>
</evidence>
<dbReference type="GO" id="GO:0006633">
    <property type="term" value="P:fatty acid biosynthetic process"/>
    <property type="evidence" value="ECO:0007669"/>
    <property type="project" value="TreeGrafter"/>
</dbReference>
<evidence type="ECO:0000313" key="6">
    <source>
        <dbReference type="Proteomes" id="UP000235371"/>
    </source>
</evidence>
<reference evidence="5 6" key="1">
    <citation type="submission" date="2016-04" db="EMBL/GenBank/DDBJ databases">
        <title>A degradative enzymes factory behind the ericoid mycorrhizal symbiosis.</title>
        <authorList>
            <consortium name="DOE Joint Genome Institute"/>
            <person name="Martino E."/>
            <person name="Morin E."/>
            <person name="Grelet G."/>
            <person name="Kuo A."/>
            <person name="Kohler A."/>
            <person name="Daghino S."/>
            <person name="Barry K."/>
            <person name="Choi C."/>
            <person name="Cichocki N."/>
            <person name="Clum A."/>
            <person name="Copeland A."/>
            <person name="Hainaut M."/>
            <person name="Haridas S."/>
            <person name="Labutti K."/>
            <person name="Lindquist E."/>
            <person name="Lipzen A."/>
            <person name="Khouja H.-R."/>
            <person name="Murat C."/>
            <person name="Ohm R."/>
            <person name="Olson A."/>
            <person name="Spatafora J."/>
            <person name="Veneault-Fourrey C."/>
            <person name="Henrissat B."/>
            <person name="Grigoriev I."/>
            <person name="Martin F."/>
            <person name="Perotto S."/>
        </authorList>
    </citation>
    <scope>NUCLEOTIDE SEQUENCE [LARGE SCALE GENOMIC DNA]</scope>
    <source>
        <strain evidence="5 6">E</strain>
    </source>
</reference>
<dbReference type="GO" id="GO:0016616">
    <property type="term" value="F:oxidoreductase activity, acting on the CH-OH group of donors, NAD or NADP as acceptor"/>
    <property type="evidence" value="ECO:0007669"/>
    <property type="project" value="TreeGrafter"/>
</dbReference>
<evidence type="ECO:0000256" key="2">
    <source>
        <dbReference type="ARBA" id="ARBA00022857"/>
    </source>
</evidence>
<keyword evidence="2" id="KW-0521">NADP</keyword>
<dbReference type="AlphaFoldDB" id="A0A2J6T2J1"/>
<protein>
    <submittedName>
        <fullName evidence="5">Short-chain dehydrogenases/reductase</fullName>
    </submittedName>
</protein>
<keyword evidence="6" id="KW-1185">Reference proteome</keyword>
<dbReference type="EMBL" id="KZ613847">
    <property type="protein sequence ID" value="PMD57242.1"/>
    <property type="molecule type" value="Genomic_DNA"/>
</dbReference>
<dbReference type="Pfam" id="PF00106">
    <property type="entry name" value="adh_short"/>
    <property type="match status" value="1"/>
</dbReference>
<dbReference type="InterPro" id="IPR036291">
    <property type="entry name" value="NAD(P)-bd_dom_sf"/>
</dbReference>
<keyword evidence="3" id="KW-0560">Oxidoreductase</keyword>
<dbReference type="PROSITE" id="PS00061">
    <property type="entry name" value="ADH_SHORT"/>
    <property type="match status" value="1"/>
</dbReference>
<dbReference type="RefSeq" id="XP_024734146.1">
    <property type="nucleotide sequence ID" value="XM_024885933.1"/>
</dbReference>
<dbReference type="Proteomes" id="UP000235371">
    <property type="component" value="Unassembled WGS sequence"/>
</dbReference>
<sequence>MIDSTEIKNKLVLLTGASGGIGGACAAQFAEAGAHLALTYSTNISSLQTLATSLQKLYPSLRVSFHQVDLTLEESIEKLFEEVKGKHGAEIDILVSNAGYGMRISEIWDIPTSEFDKMMDINLKASFLLVKGVIGGMKGRKWGRIIFISSIAAYGAGINGCHYAASKGGLNSMMMNLSSHLAEFNISVNSISPAMVGGTGMLPDESSVPGVVKTIPLGRLCKPVEVANAVSMFACTGFVTGQSLVVAGGLKHL</sequence>
<dbReference type="PRINTS" id="PR00081">
    <property type="entry name" value="GDHRDH"/>
</dbReference>
<dbReference type="PRINTS" id="PR00080">
    <property type="entry name" value="SDRFAMILY"/>
</dbReference>
<dbReference type="Gene3D" id="3.40.50.720">
    <property type="entry name" value="NAD(P)-binding Rossmann-like Domain"/>
    <property type="match status" value="1"/>
</dbReference>
<gene>
    <name evidence="5" type="ORF">K444DRAFT_654271</name>
</gene>
<evidence type="ECO:0000256" key="3">
    <source>
        <dbReference type="ARBA" id="ARBA00023002"/>
    </source>
</evidence>
<dbReference type="FunFam" id="3.40.50.720:FF:000173">
    <property type="entry name" value="3-oxoacyl-[acyl-carrier protein] reductase"/>
    <property type="match status" value="1"/>
</dbReference>